<evidence type="ECO:0000256" key="5">
    <source>
        <dbReference type="PROSITE-ProRule" id="PRU00277"/>
    </source>
</evidence>
<gene>
    <name evidence="8" type="ORF">HPTL_0323</name>
</gene>
<protein>
    <recommendedName>
        <fullName evidence="6">Peptidyl-prolyl cis-trans isomerase</fullName>
        <ecNumber evidence="6">5.2.1.8</ecNumber>
    </recommendedName>
</protein>
<proteinExistence type="inferred from homology"/>
<dbReference type="Pfam" id="PF00254">
    <property type="entry name" value="FKBP_C"/>
    <property type="match status" value="1"/>
</dbReference>
<comment type="similarity">
    <text evidence="2 6">Belongs to the FKBP-type PPIase family.</text>
</comment>
<evidence type="ECO:0000259" key="7">
    <source>
        <dbReference type="PROSITE" id="PS50059"/>
    </source>
</evidence>
<dbReference type="Gene3D" id="2.40.10.330">
    <property type="match status" value="1"/>
</dbReference>
<dbReference type="InterPro" id="IPR001179">
    <property type="entry name" value="PPIase_FKBP_dom"/>
</dbReference>
<keyword evidence="9" id="KW-1185">Reference proteome</keyword>
<dbReference type="Proteomes" id="UP000262004">
    <property type="component" value="Chromosome"/>
</dbReference>
<name>A0A2Z6DVX5_HYDTE</name>
<evidence type="ECO:0000313" key="8">
    <source>
        <dbReference type="EMBL" id="BBD76591.1"/>
    </source>
</evidence>
<dbReference type="GO" id="GO:0003755">
    <property type="term" value="F:peptidyl-prolyl cis-trans isomerase activity"/>
    <property type="evidence" value="ECO:0007669"/>
    <property type="project" value="UniProtKB-UniRule"/>
</dbReference>
<evidence type="ECO:0000256" key="3">
    <source>
        <dbReference type="ARBA" id="ARBA00023110"/>
    </source>
</evidence>
<dbReference type="EC" id="5.2.1.8" evidence="6"/>
<dbReference type="OrthoDB" id="9808891at2"/>
<dbReference type="AlphaFoldDB" id="A0A2Z6DVX5"/>
<keyword evidence="3 5" id="KW-0697">Rotamase</keyword>
<dbReference type="InterPro" id="IPR046357">
    <property type="entry name" value="PPIase_dom_sf"/>
</dbReference>
<keyword evidence="4 5" id="KW-0413">Isomerase</keyword>
<dbReference type="PANTHER" id="PTHR47861:SF4">
    <property type="entry name" value="FKBP-TYPE 16 KDA PEPTIDYL-PROLYL CIS-TRANS ISOMERASE"/>
    <property type="match status" value="1"/>
</dbReference>
<dbReference type="RefSeq" id="WP_119334417.1">
    <property type="nucleotide sequence ID" value="NZ_AP018558.1"/>
</dbReference>
<evidence type="ECO:0000256" key="2">
    <source>
        <dbReference type="ARBA" id="ARBA00006577"/>
    </source>
</evidence>
<dbReference type="InterPro" id="IPR048261">
    <property type="entry name" value="SlpA/SlyD-like_ins_sf"/>
</dbReference>
<dbReference type="EMBL" id="AP018558">
    <property type="protein sequence ID" value="BBD76591.1"/>
    <property type="molecule type" value="Genomic_DNA"/>
</dbReference>
<dbReference type="SUPFAM" id="SSF54534">
    <property type="entry name" value="FKBP-like"/>
    <property type="match status" value="1"/>
</dbReference>
<dbReference type="PANTHER" id="PTHR47861">
    <property type="entry name" value="FKBP-TYPE PEPTIDYL-PROLYL CIS-TRANS ISOMERASE SLYD"/>
    <property type="match status" value="1"/>
</dbReference>
<evidence type="ECO:0000256" key="4">
    <source>
        <dbReference type="ARBA" id="ARBA00023235"/>
    </source>
</evidence>
<evidence type="ECO:0000313" key="9">
    <source>
        <dbReference type="Proteomes" id="UP000262004"/>
    </source>
</evidence>
<dbReference type="PROSITE" id="PS50059">
    <property type="entry name" value="FKBP_PPIASE"/>
    <property type="match status" value="1"/>
</dbReference>
<dbReference type="KEGG" id="htl:HPTL_0323"/>
<feature type="domain" description="PPIase FKBP-type" evidence="7">
    <location>
        <begin position="26"/>
        <end position="120"/>
    </location>
</feature>
<reference evidence="8 9" key="1">
    <citation type="submission" date="2018-04" db="EMBL/GenBank/DDBJ databases">
        <title>Complete genome sequence of Hydrogenophilus thermoluteolus TH-1.</title>
        <authorList>
            <person name="Arai H."/>
        </authorList>
    </citation>
    <scope>NUCLEOTIDE SEQUENCE [LARGE SCALE GENOMIC DNA]</scope>
    <source>
        <strain evidence="8 9">TH-1</strain>
    </source>
</reference>
<dbReference type="Gene3D" id="3.10.50.40">
    <property type="match status" value="1"/>
</dbReference>
<comment type="catalytic activity">
    <reaction evidence="1 5 6">
        <text>[protein]-peptidylproline (omega=180) = [protein]-peptidylproline (omega=0)</text>
        <dbReference type="Rhea" id="RHEA:16237"/>
        <dbReference type="Rhea" id="RHEA-COMP:10747"/>
        <dbReference type="Rhea" id="RHEA-COMP:10748"/>
        <dbReference type="ChEBI" id="CHEBI:83833"/>
        <dbReference type="ChEBI" id="CHEBI:83834"/>
        <dbReference type="EC" id="5.2.1.8"/>
    </reaction>
</comment>
<organism evidence="8 9">
    <name type="scientific">Hydrogenophilus thermoluteolus</name>
    <name type="common">Pseudomonas hydrogenothermophila</name>
    <dbReference type="NCBI Taxonomy" id="297"/>
    <lineage>
        <taxon>Bacteria</taxon>
        <taxon>Pseudomonadati</taxon>
        <taxon>Pseudomonadota</taxon>
        <taxon>Hydrogenophilia</taxon>
        <taxon>Hydrogenophilales</taxon>
        <taxon>Hydrogenophilaceae</taxon>
        <taxon>Hydrogenophilus</taxon>
    </lineage>
</organism>
<accession>A0A2Z6DVX5</accession>
<evidence type="ECO:0000256" key="1">
    <source>
        <dbReference type="ARBA" id="ARBA00000971"/>
    </source>
</evidence>
<sequence length="160" mass="17311">MNESLTPANAPHSKPDTDAPACVAPHHLVTLHYRITLENGVPMVSTFEATPATLQLGDGTLAPQFERLLVGLPVGSRHTFTLPPEAAFGPRRDDLIERVRRADFPDDTAEVGTILSFAAPDGSRYAGVVVELDDEWGVVDFNHPLAGKTIRFEVEIIGVC</sequence>
<evidence type="ECO:0000256" key="6">
    <source>
        <dbReference type="RuleBase" id="RU003915"/>
    </source>
</evidence>